<dbReference type="Gene3D" id="1.10.10.10">
    <property type="entry name" value="Winged helix-like DNA-binding domain superfamily/Winged helix DNA-binding domain"/>
    <property type="match status" value="1"/>
</dbReference>
<reference evidence="5 6" key="1">
    <citation type="submission" date="2016-09" db="EMBL/GenBank/DDBJ databases">
        <title>Complete genome sequence of the Lysinibacillus sphaericus LMG 22257, a specie of Bacillus with ureolytic activity that can effectively biodeposit calcium carbonate.</title>
        <authorList>
            <person name="Yan W."/>
        </authorList>
    </citation>
    <scope>NUCLEOTIDE SEQUENCE [LARGE SCALE GENOMIC DNA]</scope>
    <source>
        <strain evidence="5 6">LMG 22257</strain>
    </source>
</reference>
<dbReference type="GO" id="GO:0003677">
    <property type="term" value="F:DNA binding"/>
    <property type="evidence" value="ECO:0007669"/>
    <property type="project" value="UniProtKB-UniRule"/>
</dbReference>
<keyword evidence="6" id="KW-1185">Reference proteome</keyword>
<gene>
    <name evidence="5" type="ORF">BI350_05955</name>
</gene>
<evidence type="ECO:0000313" key="5">
    <source>
        <dbReference type="EMBL" id="AOV07130.1"/>
    </source>
</evidence>
<dbReference type="InterPro" id="IPR011991">
    <property type="entry name" value="ArsR-like_HTH"/>
</dbReference>
<dbReference type="Proteomes" id="UP000185746">
    <property type="component" value="Chromosome"/>
</dbReference>
<sequence>MNGYDKLLRSRKRIMESITQNIHLFGQPPSAGRQYSMLFFENKPMTLDEMAEELGMSKTSMSTSIRSLAESKLVERVWERGVRKDLYKVNDDWYQNFIDTFSLRWGRSISLHLSAIRRSNRELQELIEDESADEEVVELAKQDIEKLNYMRSYYEWLERLVDAFEDHLIFDLVPKNVEES</sequence>
<dbReference type="PANTHER" id="PTHR38465:SF1">
    <property type="entry name" value="HTH-TYPE TRANSCRIPTIONAL REGULATOR MJ1563-RELATED"/>
    <property type="match status" value="1"/>
</dbReference>
<evidence type="ECO:0000256" key="4">
    <source>
        <dbReference type="PIRNR" id="PIRNR006707"/>
    </source>
</evidence>
<dbReference type="RefSeq" id="WP_075527257.1">
    <property type="nucleotide sequence ID" value="NZ_CP017560.1"/>
</dbReference>
<keyword evidence="1 4" id="KW-0805">Transcription regulation</keyword>
<dbReference type="EMBL" id="CP017560">
    <property type="protein sequence ID" value="AOV07130.1"/>
    <property type="molecule type" value="Genomic_DNA"/>
</dbReference>
<dbReference type="CDD" id="cd00090">
    <property type="entry name" value="HTH_ARSR"/>
    <property type="match status" value="1"/>
</dbReference>
<evidence type="ECO:0000256" key="1">
    <source>
        <dbReference type="ARBA" id="ARBA00023015"/>
    </source>
</evidence>
<proteinExistence type="inferred from homology"/>
<keyword evidence="2 4" id="KW-0238">DNA-binding</keyword>
<protein>
    <recommendedName>
        <fullName evidence="4">HTH-type transcriptional regulator</fullName>
    </recommendedName>
</protein>
<dbReference type="InterPro" id="IPR036388">
    <property type="entry name" value="WH-like_DNA-bd_sf"/>
</dbReference>
<dbReference type="SUPFAM" id="SSF46785">
    <property type="entry name" value="Winged helix' DNA-binding domain"/>
    <property type="match status" value="1"/>
</dbReference>
<evidence type="ECO:0000313" key="6">
    <source>
        <dbReference type="Proteomes" id="UP000185746"/>
    </source>
</evidence>
<dbReference type="PIRSF" id="PIRSF006707">
    <property type="entry name" value="MJ1563"/>
    <property type="match status" value="1"/>
</dbReference>
<dbReference type="PANTHER" id="PTHR38465">
    <property type="entry name" value="HTH-TYPE TRANSCRIPTIONAL REGULATOR MJ1563-RELATED"/>
    <property type="match status" value="1"/>
</dbReference>
<organism evidence="5 6">
    <name type="scientific">Sporosarcina ureilytica</name>
    <dbReference type="NCBI Taxonomy" id="298596"/>
    <lineage>
        <taxon>Bacteria</taxon>
        <taxon>Bacillati</taxon>
        <taxon>Bacillota</taxon>
        <taxon>Bacilli</taxon>
        <taxon>Bacillales</taxon>
        <taxon>Caryophanaceae</taxon>
        <taxon>Sporosarcina</taxon>
    </lineage>
</organism>
<dbReference type="KEGG" id="surl:BI350_05955"/>
<keyword evidence="3 4" id="KW-0804">Transcription</keyword>
<comment type="similarity">
    <text evidence="4">Belongs to the GbsR family.</text>
</comment>
<dbReference type="InterPro" id="IPR026282">
    <property type="entry name" value="MJ1563"/>
</dbReference>
<dbReference type="InterPro" id="IPR052362">
    <property type="entry name" value="HTH-GbsR_regulator"/>
</dbReference>
<evidence type="ECO:0000256" key="2">
    <source>
        <dbReference type="ARBA" id="ARBA00023125"/>
    </source>
</evidence>
<dbReference type="InterPro" id="IPR036390">
    <property type="entry name" value="WH_DNA-bd_sf"/>
</dbReference>
<name>A0A1D8JEJ6_9BACL</name>
<dbReference type="AlphaFoldDB" id="A0A1D8JEJ6"/>
<accession>A0A1D8JEJ6</accession>
<evidence type="ECO:0000256" key="3">
    <source>
        <dbReference type="ARBA" id="ARBA00023163"/>
    </source>
</evidence>